<comment type="caution">
    <text evidence="3">The sequence shown here is derived from an EMBL/GenBank/DDBJ whole genome shotgun (WGS) entry which is preliminary data.</text>
</comment>
<dbReference type="AlphaFoldDB" id="A0A9P4IGN0"/>
<feature type="region of interest" description="Disordered" evidence="2">
    <location>
        <begin position="12"/>
        <end position="43"/>
    </location>
</feature>
<feature type="compositionally biased region" description="Polar residues" evidence="2">
    <location>
        <begin position="540"/>
        <end position="549"/>
    </location>
</feature>
<keyword evidence="1" id="KW-0175">Coiled coil</keyword>
<feature type="region of interest" description="Disordered" evidence="2">
    <location>
        <begin position="523"/>
        <end position="568"/>
    </location>
</feature>
<dbReference type="OrthoDB" id="3832538at2759"/>
<proteinExistence type="predicted"/>
<name>A0A9P4IGN0_9PEZI</name>
<feature type="coiled-coil region" evidence="1">
    <location>
        <begin position="664"/>
        <end position="691"/>
    </location>
</feature>
<feature type="region of interest" description="Disordered" evidence="2">
    <location>
        <begin position="479"/>
        <end position="502"/>
    </location>
</feature>
<protein>
    <submittedName>
        <fullName evidence="3">Uncharacterized protein</fullName>
    </submittedName>
</protein>
<evidence type="ECO:0000313" key="3">
    <source>
        <dbReference type="EMBL" id="KAF2097846.1"/>
    </source>
</evidence>
<keyword evidence="4" id="KW-1185">Reference proteome</keyword>
<evidence type="ECO:0000256" key="2">
    <source>
        <dbReference type="SAM" id="MobiDB-lite"/>
    </source>
</evidence>
<feature type="compositionally biased region" description="Polar residues" evidence="2">
    <location>
        <begin position="444"/>
        <end position="463"/>
    </location>
</feature>
<evidence type="ECO:0000313" key="4">
    <source>
        <dbReference type="Proteomes" id="UP000799772"/>
    </source>
</evidence>
<organism evidence="3 4">
    <name type="scientific">Rhizodiscina lignyota</name>
    <dbReference type="NCBI Taxonomy" id="1504668"/>
    <lineage>
        <taxon>Eukaryota</taxon>
        <taxon>Fungi</taxon>
        <taxon>Dikarya</taxon>
        <taxon>Ascomycota</taxon>
        <taxon>Pezizomycotina</taxon>
        <taxon>Dothideomycetes</taxon>
        <taxon>Pleosporomycetidae</taxon>
        <taxon>Aulographales</taxon>
        <taxon>Rhizodiscinaceae</taxon>
        <taxon>Rhizodiscina</taxon>
    </lineage>
</organism>
<sequence>MADEIRFVRLISDSGDELNPEPSMSSIEERRSDSSSYDCFEPSFGTHRRGLEIPAVKEFKIRSSTSVAREPQAPSTSTADIAFFLKHTGPPSGHNAHEAESAPKAAKTKSSLALFKRRKGGESGSARSKSNSIQNRDSRITSGSLKVVEKTSTTGKKYYQIMPTDEYPDLHSMYYGTHRQNTSRLSTPFSERTATVNTDALDSWIANLGTSRWQNDTHQRPNRLRSMDTARASSRLLGKDDNILSSSDWVLPETSWAVKVLEEEKLRQARDKDIQGRELCQVQTSSSVPDERLSIELPDERRMSFVKVMDAALKDFSVDASSHQRNSNTADRLLPVNEYKPLSAHHKLTDFAEAPEAALSSASTTDTACQRREEAGQGAIFNTRTSREEKARTRKIRDLNQAKRDGKDARVVVEVEPKVRLEALTLTDWQTMKDDHRDMRLATLPSNLRPNSSQHKPSTVSQEARTEGTFTDAEIAGLPHTQSLKGPVEKGRRARRPPRLVLPARIASQQLAIAVGDGTKTGVEARASKIPEEEEAPVTQLDNSNSNRPFDSRELTKEPRDSTDRVSNVPRKGLLDHWESAAQVPVRHVSVPTGPPSSSQVVGEATTMRRALTAPNRTLMRQSAEIVDTADSTQLTLRLGQFPAPPIQMQRSSIGSSLTSASKETRLEARVESLERENKLLEAALMAVLKTGGKLNGCPCSLAKGKDEEQEHYRGMARKRKGPLSMYLETRSILDSPSIK</sequence>
<feature type="compositionally biased region" description="Polar residues" evidence="2">
    <location>
        <begin position="62"/>
        <end position="79"/>
    </location>
</feature>
<feature type="region of interest" description="Disordered" evidence="2">
    <location>
        <begin position="356"/>
        <end position="393"/>
    </location>
</feature>
<feature type="compositionally biased region" description="Low complexity" evidence="2">
    <location>
        <begin position="356"/>
        <end position="368"/>
    </location>
</feature>
<feature type="compositionally biased region" description="Polar residues" evidence="2">
    <location>
        <begin position="125"/>
        <end position="147"/>
    </location>
</feature>
<reference evidence="3" key="1">
    <citation type="journal article" date="2020" name="Stud. Mycol.">
        <title>101 Dothideomycetes genomes: a test case for predicting lifestyles and emergence of pathogens.</title>
        <authorList>
            <person name="Haridas S."/>
            <person name="Albert R."/>
            <person name="Binder M."/>
            <person name="Bloem J."/>
            <person name="Labutti K."/>
            <person name="Salamov A."/>
            <person name="Andreopoulos B."/>
            <person name="Baker S."/>
            <person name="Barry K."/>
            <person name="Bills G."/>
            <person name="Bluhm B."/>
            <person name="Cannon C."/>
            <person name="Castanera R."/>
            <person name="Culley D."/>
            <person name="Daum C."/>
            <person name="Ezra D."/>
            <person name="Gonzalez J."/>
            <person name="Henrissat B."/>
            <person name="Kuo A."/>
            <person name="Liang C."/>
            <person name="Lipzen A."/>
            <person name="Lutzoni F."/>
            <person name="Magnuson J."/>
            <person name="Mondo S."/>
            <person name="Nolan M."/>
            <person name="Ohm R."/>
            <person name="Pangilinan J."/>
            <person name="Park H.-J."/>
            <person name="Ramirez L."/>
            <person name="Alfaro M."/>
            <person name="Sun H."/>
            <person name="Tritt A."/>
            <person name="Yoshinaga Y."/>
            <person name="Zwiers L.-H."/>
            <person name="Turgeon B."/>
            <person name="Goodwin S."/>
            <person name="Spatafora J."/>
            <person name="Crous P."/>
            <person name="Grigoriev I."/>
        </authorList>
    </citation>
    <scope>NUCLEOTIDE SEQUENCE</scope>
    <source>
        <strain evidence="3">CBS 133067</strain>
    </source>
</reference>
<evidence type="ECO:0000256" key="1">
    <source>
        <dbReference type="SAM" id="Coils"/>
    </source>
</evidence>
<feature type="compositionally biased region" description="Basic and acidic residues" evidence="2">
    <location>
        <begin position="550"/>
        <end position="564"/>
    </location>
</feature>
<feature type="region of interest" description="Disordered" evidence="2">
    <location>
        <begin position="444"/>
        <end position="466"/>
    </location>
</feature>
<accession>A0A9P4IGN0</accession>
<gene>
    <name evidence="3" type="ORF">NA57DRAFT_57024</name>
</gene>
<feature type="region of interest" description="Disordered" evidence="2">
    <location>
        <begin position="62"/>
        <end position="147"/>
    </location>
</feature>
<dbReference type="EMBL" id="ML978127">
    <property type="protein sequence ID" value="KAF2097846.1"/>
    <property type="molecule type" value="Genomic_DNA"/>
</dbReference>
<dbReference type="Proteomes" id="UP000799772">
    <property type="component" value="Unassembled WGS sequence"/>
</dbReference>